<evidence type="ECO:0000256" key="1">
    <source>
        <dbReference type="SAM" id="Phobius"/>
    </source>
</evidence>
<accession>A0A7Z0WLS5</accession>
<name>A0A7Z0WLS5_9PSEU</name>
<keyword evidence="1" id="KW-0812">Transmembrane</keyword>
<evidence type="ECO:0000313" key="2">
    <source>
        <dbReference type="EMBL" id="OLF07851.1"/>
    </source>
</evidence>
<protein>
    <recommendedName>
        <fullName evidence="4">Integral membrane protein</fullName>
    </recommendedName>
</protein>
<dbReference type="EMBL" id="MSIF01000014">
    <property type="protein sequence ID" value="OLF07851.1"/>
    <property type="molecule type" value="Genomic_DNA"/>
</dbReference>
<proteinExistence type="predicted"/>
<dbReference type="RefSeq" id="WP_075135688.1">
    <property type="nucleotide sequence ID" value="NZ_MSIF01000014.1"/>
</dbReference>
<keyword evidence="1" id="KW-1133">Transmembrane helix</keyword>
<feature type="transmembrane region" description="Helical" evidence="1">
    <location>
        <begin position="63"/>
        <end position="82"/>
    </location>
</feature>
<feature type="transmembrane region" description="Helical" evidence="1">
    <location>
        <begin position="38"/>
        <end position="57"/>
    </location>
</feature>
<organism evidence="2 3">
    <name type="scientific">Actinophytocola xinjiangensis</name>
    <dbReference type="NCBI Taxonomy" id="485602"/>
    <lineage>
        <taxon>Bacteria</taxon>
        <taxon>Bacillati</taxon>
        <taxon>Actinomycetota</taxon>
        <taxon>Actinomycetes</taxon>
        <taxon>Pseudonocardiales</taxon>
        <taxon>Pseudonocardiaceae</taxon>
    </lineage>
</organism>
<keyword evidence="1" id="KW-0472">Membrane</keyword>
<dbReference type="Proteomes" id="UP000185696">
    <property type="component" value="Unassembled WGS sequence"/>
</dbReference>
<evidence type="ECO:0000313" key="3">
    <source>
        <dbReference type="Proteomes" id="UP000185696"/>
    </source>
</evidence>
<sequence length="83" mass="8514">MESWRVIATVLLAAAGIVLVLLTMAKTRDRRGATGGQVAINGAIAFTVLVVLAVLTLTTLAPTVVWIVVGVVVLAVGVMMLAS</sequence>
<feature type="transmembrane region" description="Helical" evidence="1">
    <location>
        <begin position="6"/>
        <end position="26"/>
    </location>
</feature>
<comment type="caution">
    <text evidence="2">The sequence shown here is derived from an EMBL/GenBank/DDBJ whole genome shotgun (WGS) entry which is preliminary data.</text>
</comment>
<reference evidence="2 3" key="1">
    <citation type="submission" date="2016-12" db="EMBL/GenBank/DDBJ databases">
        <title>The draft genome sequence of Actinophytocola xinjiangensis.</title>
        <authorList>
            <person name="Wang W."/>
            <person name="Yuan L."/>
        </authorList>
    </citation>
    <scope>NUCLEOTIDE SEQUENCE [LARGE SCALE GENOMIC DNA]</scope>
    <source>
        <strain evidence="2 3">CGMCC 4.4663</strain>
    </source>
</reference>
<dbReference type="AlphaFoldDB" id="A0A7Z0WLS5"/>
<keyword evidence="3" id="KW-1185">Reference proteome</keyword>
<gene>
    <name evidence="2" type="ORF">BLA60_25640</name>
</gene>
<evidence type="ECO:0008006" key="4">
    <source>
        <dbReference type="Google" id="ProtNLM"/>
    </source>
</evidence>